<comment type="subcellular location">
    <subcellularLocation>
        <location evidence="2">Chromosome</location>
    </subcellularLocation>
    <subcellularLocation>
        <location evidence="1">Nucleus</location>
    </subcellularLocation>
</comment>
<dbReference type="SMART" id="SM00317">
    <property type="entry name" value="SET"/>
    <property type="match status" value="1"/>
</dbReference>
<dbReference type="PROSITE" id="PS50868">
    <property type="entry name" value="POST_SET"/>
    <property type="match status" value="1"/>
</dbReference>
<feature type="domain" description="AWS" evidence="11">
    <location>
        <begin position="474"/>
        <end position="519"/>
    </location>
</feature>
<dbReference type="Gramene" id="OMERI02G23390.3">
    <property type="protein sequence ID" value="OMERI02G23390.3"/>
    <property type="gene ID" value="OMERI02G23390"/>
</dbReference>
<evidence type="ECO:0000256" key="5">
    <source>
        <dbReference type="ARBA" id="ARBA00022679"/>
    </source>
</evidence>
<feature type="compositionally biased region" description="Low complexity" evidence="8">
    <location>
        <begin position="304"/>
        <end position="322"/>
    </location>
</feature>
<accession>A0A0E0CNB3</accession>
<dbReference type="HOGENOM" id="CLU_020840_10_0_1"/>
<dbReference type="PROSITE" id="PS51578">
    <property type="entry name" value="SAM_MT43_SET2_2"/>
    <property type="match status" value="1"/>
</dbReference>
<evidence type="ECO:0000259" key="11">
    <source>
        <dbReference type="PROSITE" id="PS51215"/>
    </source>
</evidence>
<organism evidence="12">
    <name type="scientific">Oryza meridionalis</name>
    <dbReference type="NCBI Taxonomy" id="40149"/>
    <lineage>
        <taxon>Eukaryota</taxon>
        <taxon>Viridiplantae</taxon>
        <taxon>Streptophyta</taxon>
        <taxon>Embryophyta</taxon>
        <taxon>Tracheophyta</taxon>
        <taxon>Spermatophyta</taxon>
        <taxon>Magnoliopsida</taxon>
        <taxon>Liliopsida</taxon>
        <taxon>Poales</taxon>
        <taxon>Poaceae</taxon>
        <taxon>BOP clade</taxon>
        <taxon>Oryzoideae</taxon>
        <taxon>Oryzeae</taxon>
        <taxon>Oryzinae</taxon>
        <taxon>Oryza</taxon>
    </lineage>
</organism>
<proteinExistence type="predicted"/>
<dbReference type="EnsemblPlants" id="OMERI02G23390.3">
    <property type="protein sequence ID" value="OMERI02G23390.3"/>
    <property type="gene ID" value="OMERI02G23390"/>
</dbReference>
<dbReference type="InterPro" id="IPR001214">
    <property type="entry name" value="SET_dom"/>
</dbReference>
<dbReference type="PROSITE" id="PS51215">
    <property type="entry name" value="AWS"/>
    <property type="match status" value="1"/>
</dbReference>
<keyword evidence="3" id="KW-0158">Chromosome</keyword>
<evidence type="ECO:0000313" key="13">
    <source>
        <dbReference type="Proteomes" id="UP000008021"/>
    </source>
</evidence>
<dbReference type="InterPro" id="IPR050777">
    <property type="entry name" value="SET2_Histone-Lys_MeTrsfase"/>
</dbReference>
<dbReference type="InterPro" id="IPR006560">
    <property type="entry name" value="AWS_dom"/>
</dbReference>
<evidence type="ECO:0000256" key="3">
    <source>
        <dbReference type="ARBA" id="ARBA00022454"/>
    </source>
</evidence>
<dbReference type="FunFam" id="2.170.270.10:FF:000043">
    <property type="entry name" value="Histone-lysine N-methyltransferase"/>
    <property type="match status" value="1"/>
</dbReference>
<dbReference type="PROSITE" id="PS50280">
    <property type="entry name" value="SET"/>
    <property type="match status" value="1"/>
</dbReference>
<dbReference type="GO" id="GO:0005634">
    <property type="term" value="C:nucleus"/>
    <property type="evidence" value="ECO:0007669"/>
    <property type="project" value="UniProtKB-SubCell"/>
</dbReference>
<dbReference type="GO" id="GO:0032259">
    <property type="term" value="P:methylation"/>
    <property type="evidence" value="ECO:0007669"/>
    <property type="project" value="UniProtKB-KW"/>
</dbReference>
<dbReference type="AlphaFoldDB" id="A0A0E0CNB3"/>
<evidence type="ECO:0000313" key="12">
    <source>
        <dbReference type="EnsemblPlants" id="OMERI02G23390.3"/>
    </source>
</evidence>
<dbReference type="GO" id="GO:0005694">
    <property type="term" value="C:chromosome"/>
    <property type="evidence" value="ECO:0007669"/>
    <property type="project" value="UniProtKB-SubCell"/>
</dbReference>
<dbReference type="SMART" id="SM00508">
    <property type="entry name" value="PostSET"/>
    <property type="match status" value="1"/>
</dbReference>
<dbReference type="Proteomes" id="UP000008021">
    <property type="component" value="Chromosome 2"/>
</dbReference>
<evidence type="ECO:0000259" key="9">
    <source>
        <dbReference type="PROSITE" id="PS50280"/>
    </source>
</evidence>
<feature type="domain" description="SET" evidence="9">
    <location>
        <begin position="519"/>
        <end position="619"/>
    </location>
</feature>
<reference evidence="12" key="2">
    <citation type="submission" date="2018-05" db="EMBL/GenBank/DDBJ databases">
        <title>OmerRS3 (Oryza meridionalis Reference Sequence Version 3).</title>
        <authorList>
            <person name="Zhang J."/>
            <person name="Kudrna D."/>
            <person name="Lee S."/>
            <person name="Talag J."/>
            <person name="Welchert J."/>
            <person name="Wing R.A."/>
        </authorList>
    </citation>
    <scope>NUCLEOTIDE SEQUENCE [LARGE SCALE GENOMIC DNA]</scope>
    <source>
        <strain evidence="12">cv. OR44</strain>
    </source>
</reference>
<evidence type="ECO:0000256" key="2">
    <source>
        <dbReference type="ARBA" id="ARBA00004286"/>
    </source>
</evidence>
<evidence type="ECO:0000256" key="7">
    <source>
        <dbReference type="ARBA" id="ARBA00023242"/>
    </source>
</evidence>
<dbReference type="STRING" id="40149.A0A0E0CNB3"/>
<keyword evidence="4" id="KW-0489">Methyltransferase</keyword>
<keyword evidence="13" id="KW-1185">Reference proteome</keyword>
<keyword evidence="6" id="KW-0949">S-adenosyl-L-methionine</keyword>
<dbReference type="InterPro" id="IPR025787">
    <property type="entry name" value="Hist-Lys_N-MeTrfase_SET2_plant"/>
</dbReference>
<dbReference type="PANTHER" id="PTHR22884">
    <property type="entry name" value="SET DOMAIN PROTEINS"/>
    <property type="match status" value="1"/>
</dbReference>
<dbReference type="InterPro" id="IPR046341">
    <property type="entry name" value="SET_dom_sf"/>
</dbReference>
<dbReference type="GO" id="GO:0042054">
    <property type="term" value="F:histone methyltransferase activity"/>
    <property type="evidence" value="ECO:0007669"/>
    <property type="project" value="InterPro"/>
</dbReference>
<reference evidence="12" key="1">
    <citation type="submission" date="2015-04" db="UniProtKB">
        <authorList>
            <consortium name="EnsemblPlants"/>
        </authorList>
    </citation>
    <scope>IDENTIFICATION</scope>
</reference>
<evidence type="ECO:0000256" key="8">
    <source>
        <dbReference type="SAM" id="MobiDB-lite"/>
    </source>
</evidence>
<dbReference type="InterPro" id="IPR003616">
    <property type="entry name" value="Post-SET_dom"/>
</dbReference>
<evidence type="ECO:0000256" key="6">
    <source>
        <dbReference type="ARBA" id="ARBA00022691"/>
    </source>
</evidence>
<sequence>MRFSLGRSLHNLTPRWVRQVQPMYLELDLPLPLRQGCEPGRWERDRVSGRLGLGAHVVEAPVELDLLELLPCPLEAELAEHLTADADVRREPRHLLHLLAVEVAPELGADPVPLHPVAHGSADLPHRRPEVVAELDGAAILRLDPGEAAQDGLRHEAEHLVEHTSIPPIPFSLFCTPPPTSNALQTLAHNPSRLAAMPDLSTVCLPLSPQPPSTDAAAGGELAGEQPAAAAVTAAAAAVSASAEAEAAGEAEAESASGGDGAPVLPVECRWSGRVRSFAAAGEGAAAAAVPACPAPRRGGGKKPSSAPSPSSTVATAPAHPSGRPFEEYVKEWKAKKAALGVPAGRCELPFLTGAPKAGCMVCKQKMFFWRCGRCTVAAHTKCAPWPVIHLKDDQGSAICWRHPSDWLLQNENADLTNSIEEVFCRLPLPYVNEDFKIDSTIRDFTAAVCKPPHFTFIRRNVYLIKKKRPDSRAEAGCTNCSADSTCKDDCECRGLYMSCSKNCHCSDMCTNKPFRKDKKIKAVKTKRCGWGAISLEPLEKGDFIIEYVGEVINDATCEQRLWDMKRRGDKNFYMCEISKDFTIDATFKGNTQVDGETRVGVFASRSIQVGEHLTYDYRFVHFGEKVKCYCGAQNCQGYLGNQIKNPTQRALAIAALENEWLESLKIQQDTSASRHKPMTHLLPWTNCIEVPFNLRSKRKINRICWGCKRRRSAVAVTSPTSIQASLFAENTRLSHVINVVLQLSIASALKLRRNQISVQSAQFIA</sequence>
<dbReference type="SUPFAM" id="SSF82199">
    <property type="entry name" value="SET domain"/>
    <property type="match status" value="1"/>
</dbReference>
<name>A0A0E0CNB3_9ORYZ</name>
<evidence type="ECO:0000256" key="1">
    <source>
        <dbReference type="ARBA" id="ARBA00004123"/>
    </source>
</evidence>
<feature type="domain" description="Post-SET" evidence="10">
    <location>
        <begin position="625"/>
        <end position="641"/>
    </location>
</feature>
<evidence type="ECO:0008006" key="14">
    <source>
        <dbReference type="Google" id="ProtNLM"/>
    </source>
</evidence>
<keyword evidence="7" id="KW-0539">Nucleus</keyword>
<keyword evidence="5" id="KW-0808">Transferase</keyword>
<evidence type="ECO:0000259" key="10">
    <source>
        <dbReference type="PROSITE" id="PS50868"/>
    </source>
</evidence>
<dbReference type="Gene3D" id="2.170.270.10">
    <property type="entry name" value="SET domain"/>
    <property type="match status" value="1"/>
</dbReference>
<feature type="region of interest" description="Disordered" evidence="8">
    <location>
        <begin position="291"/>
        <end position="323"/>
    </location>
</feature>
<dbReference type="Pfam" id="PF00856">
    <property type="entry name" value="SET"/>
    <property type="match status" value="1"/>
</dbReference>
<protein>
    <recommendedName>
        <fullName evidence="14">Histone-lysine N-methyltransferase</fullName>
    </recommendedName>
</protein>
<evidence type="ECO:0000256" key="4">
    <source>
        <dbReference type="ARBA" id="ARBA00022603"/>
    </source>
</evidence>